<proteinExistence type="predicted"/>
<sequence>MCPLQTPAPTSEAPSALAARLPSKQTIAFAMTVVRYKPPELSIHEYIKLLRQHIAKGRRENALSSVYSHLDRSAYWRSEAERGRAALRSAEKEAIGLRREIATLKGKLDDRPSSPVKKRKKVDTDVVLVPRSPKKTKRAASPMRSGPLVTDLTIEEEYSQAGEIGNELLRAVFHILEALKPGRRTETDELSYHIERACSVIPSIVQEELVKLTADPNASGEQCKAALTVATRALATVLAGYTRLGKTQPQSPGSAVPGKVTYAMVVMFRNLVDQLTVLSDRGATKKENVDDNISASANARPATARPATSHAQGGASRPSTARPSSPKKAKAKVPGRVKNPKDEKVKENPILALYTTFLGKVIDMIDPKVESNHALFEGFTYCVLNHLGKRLYTIVFGKTRAPTLEAEIKQGFDLHPDETSPNPIPTQELSHEQKQTRLEAPYLLHLLNRVMIAAPAFYGNVHGIKNSTKTKNVNKAPAKNTLAISAKECLQRTLVNCMFGTEGVVDDPFKEYLRMPGPGEGTMTVQKIKEVDVTKHFQEEIWRCLGWDILAKEGEW</sequence>
<evidence type="ECO:0000256" key="1">
    <source>
        <dbReference type="SAM" id="Coils"/>
    </source>
</evidence>
<keyword evidence="4" id="KW-1185">Reference proteome</keyword>
<protein>
    <submittedName>
        <fullName evidence="3">Uncharacterized protein</fullName>
    </submittedName>
</protein>
<evidence type="ECO:0000256" key="2">
    <source>
        <dbReference type="SAM" id="MobiDB-lite"/>
    </source>
</evidence>
<dbReference type="OrthoDB" id="202825at2759"/>
<organism evidence="3 4">
    <name type="scientific">Cercospora kikuchii</name>
    <dbReference type="NCBI Taxonomy" id="84275"/>
    <lineage>
        <taxon>Eukaryota</taxon>
        <taxon>Fungi</taxon>
        <taxon>Dikarya</taxon>
        <taxon>Ascomycota</taxon>
        <taxon>Pezizomycotina</taxon>
        <taxon>Dothideomycetes</taxon>
        <taxon>Dothideomycetidae</taxon>
        <taxon>Mycosphaerellales</taxon>
        <taxon>Mycosphaerellaceae</taxon>
        <taxon>Cercospora</taxon>
    </lineage>
</organism>
<keyword evidence="1" id="KW-0175">Coiled coil</keyword>
<dbReference type="RefSeq" id="XP_044661290.1">
    <property type="nucleotide sequence ID" value="XM_044805355.1"/>
</dbReference>
<dbReference type="AlphaFoldDB" id="A0A9P3FGN0"/>
<gene>
    <name evidence="3" type="ORF">CKM354_000991300</name>
</gene>
<reference evidence="3 4" key="1">
    <citation type="submission" date="2021-01" db="EMBL/GenBank/DDBJ databases">
        <title>Cercospora kikuchii MAFF 305040 whole genome shotgun sequence.</title>
        <authorList>
            <person name="Kashiwa T."/>
            <person name="Suzuki T."/>
        </authorList>
    </citation>
    <scope>NUCLEOTIDE SEQUENCE [LARGE SCALE GENOMIC DNA]</scope>
    <source>
        <strain evidence="3 4">MAFF 305040</strain>
    </source>
</reference>
<dbReference type="EMBL" id="BOLY01000006">
    <property type="protein sequence ID" value="GIZ46803.1"/>
    <property type="molecule type" value="Genomic_DNA"/>
</dbReference>
<dbReference type="Proteomes" id="UP000825890">
    <property type="component" value="Unassembled WGS sequence"/>
</dbReference>
<feature type="compositionally biased region" description="Basic residues" evidence="2">
    <location>
        <begin position="325"/>
        <end position="335"/>
    </location>
</feature>
<evidence type="ECO:0000313" key="3">
    <source>
        <dbReference type="EMBL" id="GIZ46803.1"/>
    </source>
</evidence>
<accession>A0A9P3FGN0</accession>
<name>A0A9P3FGN0_9PEZI</name>
<feature type="region of interest" description="Disordered" evidence="2">
    <location>
        <begin position="287"/>
        <end position="342"/>
    </location>
</feature>
<feature type="compositionally biased region" description="Low complexity" evidence="2">
    <location>
        <begin position="295"/>
        <end position="324"/>
    </location>
</feature>
<feature type="coiled-coil region" evidence="1">
    <location>
        <begin position="80"/>
        <end position="107"/>
    </location>
</feature>
<comment type="caution">
    <text evidence="3">The sequence shown here is derived from an EMBL/GenBank/DDBJ whole genome shotgun (WGS) entry which is preliminary data.</text>
</comment>
<dbReference type="GeneID" id="68295488"/>
<evidence type="ECO:0000313" key="4">
    <source>
        <dbReference type="Proteomes" id="UP000825890"/>
    </source>
</evidence>